<organism evidence="2">
    <name type="scientific">marine sediment metagenome</name>
    <dbReference type="NCBI Taxonomy" id="412755"/>
    <lineage>
        <taxon>unclassified sequences</taxon>
        <taxon>metagenomes</taxon>
        <taxon>ecological metagenomes</taxon>
    </lineage>
</organism>
<keyword evidence="1" id="KW-0812">Transmembrane</keyword>
<evidence type="ECO:0000313" key="2">
    <source>
        <dbReference type="EMBL" id="GAG81815.1"/>
    </source>
</evidence>
<sequence length="124" mass="13133">VEKTYKRISSGALYGGTVLISAMVLLFYIIFNELTKVGIGSFIGSGDIGINIPGESSDIIASSTWGPTIGFILCVVSMILLIISSYLHIKIVTNKTIQAIGSASGILSTMKNAPTIIIIYSDMV</sequence>
<feature type="non-terminal residue" evidence="2">
    <location>
        <position position="1"/>
    </location>
</feature>
<keyword evidence="1" id="KW-0472">Membrane</keyword>
<feature type="transmembrane region" description="Helical" evidence="1">
    <location>
        <begin position="69"/>
        <end position="89"/>
    </location>
</feature>
<evidence type="ECO:0000256" key="1">
    <source>
        <dbReference type="SAM" id="Phobius"/>
    </source>
</evidence>
<protein>
    <submittedName>
        <fullName evidence="2">Uncharacterized protein</fullName>
    </submittedName>
</protein>
<keyword evidence="1" id="KW-1133">Transmembrane helix</keyword>
<dbReference type="AlphaFoldDB" id="X1AGU8"/>
<accession>X1AGU8</accession>
<gene>
    <name evidence="2" type="ORF">S01H4_31626</name>
</gene>
<feature type="transmembrane region" description="Helical" evidence="1">
    <location>
        <begin position="12"/>
        <end position="31"/>
    </location>
</feature>
<comment type="caution">
    <text evidence="2">The sequence shown here is derived from an EMBL/GenBank/DDBJ whole genome shotgun (WGS) entry which is preliminary data.</text>
</comment>
<dbReference type="EMBL" id="BART01016446">
    <property type="protein sequence ID" value="GAG81815.1"/>
    <property type="molecule type" value="Genomic_DNA"/>
</dbReference>
<reference evidence="2" key="1">
    <citation type="journal article" date="2014" name="Front. Microbiol.">
        <title>High frequency of phylogenetically diverse reductive dehalogenase-homologous genes in deep subseafloor sedimentary metagenomes.</title>
        <authorList>
            <person name="Kawai M."/>
            <person name="Futagami T."/>
            <person name="Toyoda A."/>
            <person name="Takaki Y."/>
            <person name="Nishi S."/>
            <person name="Hori S."/>
            <person name="Arai W."/>
            <person name="Tsubouchi T."/>
            <person name="Morono Y."/>
            <person name="Uchiyama I."/>
            <person name="Ito T."/>
            <person name="Fujiyama A."/>
            <person name="Inagaki F."/>
            <person name="Takami H."/>
        </authorList>
    </citation>
    <scope>NUCLEOTIDE SEQUENCE</scope>
    <source>
        <strain evidence="2">Expedition CK06-06</strain>
    </source>
</reference>
<name>X1AGU8_9ZZZZ</name>
<proteinExistence type="predicted"/>